<reference evidence="1 2" key="1">
    <citation type="journal article" date="2019" name="Sci. Rep.">
        <title>Orb-weaving spider Araneus ventricosus genome elucidates the spidroin gene catalogue.</title>
        <authorList>
            <person name="Kono N."/>
            <person name="Nakamura H."/>
            <person name="Ohtoshi R."/>
            <person name="Moran D.A.P."/>
            <person name="Shinohara A."/>
            <person name="Yoshida Y."/>
            <person name="Fujiwara M."/>
            <person name="Mori M."/>
            <person name="Tomita M."/>
            <person name="Arakawa K."/>
        </authorList>
    </citation>
    <scope>NUCLEOTIDE SEQUENCE [LARGE SCALE GENOMIC DNA]</scope>
</reference>
<gene>
    <name evidence="1" type="ORF">AVEN_135060_1</name>
</gene>
<accession>A0A4Y2CXY5</accession>
<sequence>MWKFGEGVLAQLSSSSFDRGSKLCCVESTCALTRLRYSPFLGRCAWLLVRMLGPPIWVSANSRHVIDPLSVIRYKLGELSGRLKSRLLILTNGRSVWGLREEIFFGIARGILGRRVEFRM</sequence>
<dbReference type="AlphaFoldDB" id="A0A4Y2CXY5"/>
<keyword evidence="2" id="KW-1185">Reference proteome</keyword>
<organism evidence="1 2">
    <name type="scientific">Araneus ventricosus</name>
    <name type="common">Orbweaver spider</name>
    <name type="synonym">Epeira ventricosa</name>
    <dbReference type="NCBI Taxonomy" id="182803"/>
    <lineage>
        <taxon>Eukaryota</taxon>
        <taxon>Metazoa</taxon>
        <taxon>Ecdysozoa</taxon>
        <taxon>Arthropoda</taxon>
        <taxon>Chelicerata</taxon>
        <taxon>Arachnida</taxon>
        <taxon>Araneae</taxon>
        <taxon>Araneomorphae</taxon>
        <taxon>Entelegynae</taxon>
        <taxon>Araneoidea</taxon>
        <taxon>Araneidae</taxon>
        <taxon>Araneus</taxon>
    </lineage>
</organism>
<comment type="caution">
    <text evidence="1">The sequence shown here is derived from an EMBL/GenBank/DDBJ whole genome shotgun (WGS) entry which is preliminary data.</text>
</comment>
<evidence type="ECO:0000313" key="2">
    <source>
        <dbReference type="Proteomes" id="UP000499080"/>
    </source>
</evidence>
<evidence type="ECO:0000313" key="1">
    <source>
        <dbReference type="EMBL" id="GBM09332.1"/>
    </source>
</evidence>
<dbReference type="EMBL" id="BGPR01000268">
    <property type="protein sequence ID" value="GBM09332.1"/>
    <property type="molecule type" value="Genomic_DNA"/>
</dbReference>
<dbReference type="Proteomes" id="UP000499080">
    <property type="component" value="Unassembled WGS sequence"/>
</dbReference>
<proteinExistence type="predicted"/>
<name>A0A4Y2CXY5_ARAVE</name>
<protein>
    <submittedName>
        <fullName evidence="1">Uncharacterized protein</fullName>
    </submittedName>
</protein>